<gene>
    <name evidence="1" type="ordered locus">Lcho_0164</name>
</gene>
<dbReference type="eggNOG" id="COG3758">
    <property type="taxonomic scope" value="Bacteria"/>
</dbReference>
<evidence type="ECO:0008006" key="3">
    <source>
        <dbReference type="Google" id="ProtNLM"/>
    </source>
</evidence>
<dbReference type="SUPFAM" id="SSF51182">
    <property type="entry name" value="RmlC-like cupins"/>
    <property type="match status" value="1"/>
</dbReference>
<organism evidence="1 2">
    <name type="scientific">Leptothrix cholodnii (strain ATCC 51168 / LMG 8142 / SP-6)</name>
    <name type="common">Leptothrix discophora (strain SP-6)</name>
    <dbReference type="NCBI Taxonomy" id="395495"/>
    <lineage>
        <taxon>Bacteria</taxon>
        <taxon>Pseudomonadati</taxon>
        <taxon>Pseudomonadota</taxon>
        <taxon>Betaproteobacteria</taxon>
        <taxon>Burkholderiales</taxon>
        <taxon>Sphaerotilaceae</taxon>
        <taxon>Leptothrix</taxon>
    </lineage>
</organism>
<accession>B1Y6W1</accession>
<dbReference type="KEGG" id="lch:Lcho_0164"/>
<dbReference type="RefSeq" id="WP_012345201.1">
    <property type="nucleotide sequence ID" value="NC_010524.1"/>
</dbReference>
<reference evidence="1 2" key="1">
    <citation type="submission" date="2008-03" db="EMBL/GenBank/DDBJ databases">
        <title>Complete sequence of Leptothrix cholodnii SP-6.</title>
        <authorList>
            <consortium name="US DOE Joint Genome Institute"/>
            <person name="Copeland A."/>
            <person name="Lucas S."/>
            <person name="Lapidus A."/>
            <person name="Glavina del Rio T."/>
            <person name="Dalin E."/>
            <person name="Tice H."/>
            <person name="Bruce D."/>
            <person name="Goodwin L."/>
            <person name="Pitluck S."/>
            <person name="Chertkov O."/>
            <person name="Brettin T."/>
            <person name="Detter J.C."/>
            <person name="Han C."/>
            <person name="Kuske C.R."/>
            <person name="Schmutz J."/>
            <person name="Larimer F."/>
            <person name="Land M."/>
            <person name="Hauser L."/>
            <person name="Kyrpides N."/>
            <person name="Lykidis A."/>
            <person name="Emerson D."/>
            <person name="Richardson P."/>
        </authorList>
    </citation>
    <scope>NUCLEOTIDE SEQUENCE [LARGE SCALE GENOMIC DNA]</scope>
    <source>
        <strain evidence="2">ATCC 51168 / LMG 8142 / SP-6</strain>
    </source>
</reference>
<dbReference type="Pfam" id="PF05962">
    <property type="entry name" value="HutD"/>
    <property type="match status" value="1"/>
</dbReference>
<dbReference type="PANTHER" id="PTHR37943">
    <property type="entry name" value="PROTEIN VES"/>
    <property type="match status" value="1"/>
</dbReference>
<dbReference type="HOGENOM" id="CLU_090931_5_0_4"/>
<dbReference type="AlphaFoldDB" id="B1Y6W1"/>
<proteinExistence type="predicted"/>
<dbReference type="PANTHER" id="PTHR37943:SF1">
    <property type="entry name" value="PROTEIN VES"/>
    <property type="match status" value="1"/>
</dbReference>
<keyword evidence="2" id="KW-1185">Reference proteome</keyword>
<evidence type="ECO:0000313" key="1">
    <source>
        <dbReference type="EMBL" id="ACB32439.1"/>
    </source>
</evidence>
<dbReference type="STRING" id="395495.Lcho_0164"/>
<evidence type="ECO:0000313" key="2">
    <source>
        <dbReference type="Proteomes" id="UP000001693"/>
    </source>
</evidence>
<protein>
    <recommendedName>
        <fullName evidence="3">HutD-family protein</fullName>
    </recommendedName>
</protein>
<dbReference type="Proteomes" id="UP000001693">
    <property type="component" value="Chromosome"/>
</dbReference>
<dbReference type="InterPro" id="IPR014710">
    <property type="entry name" value="RmlC-like_jellyroll"/>
</dbReference>
<sequence>MTTPRRGQGWRRFALDHLQPEPWRNGAGQTRPVASRQDGAGIVWRVSVAEIEAAGPFSRFEGIDRTAVMVEGTDLRLVAPQRQLTFDGPGSQVHFPGEQDWHCEAPASPTRLWNVMVRRGAACAVVRSVEDQVVLVPEGQAAAQVADWLVLVVRGAFELAGPDGQSGHLVGGDGLHLRTPAAFLRLTPCQPGSLLVITALF</sequence>
<dbReference type="InterPro" id="IPR011051">
    <property type="entry name" value="RmlC_Cupin_sf"/>
</dbReference>
<name>B1Y6W1_LEPCP</name>
<dbReference type="EMBL" id="CP001013">
    <property type="protein sequence ID" value="ACB32439.1"/>
    <property type="molecule type" value="Genomic_DNA"/>
</dbReference>
<dbReference type="InterPro" id="IPR010282">
    <property type="entry name" value="Uncharacterised_HutD/Ves"/>
</dbReference>
<dbReference type="OrthoDB" id="9800082at2"/>
<dbReference type="Gene3D" id="2.60.120.10">
    <property type="entry name" value="Jelly Rolls"/>
    <property type="match status" value="1"/>
</dbReference>